<dbReference type="RefSeq" id="WP_136857146.1">
    <property type="nucleotide sequence ID" value="NZ_SUNH01000017.1"/>
</dbReference>
<protein>
    <submittedName>
        <fullName evidence="2">Uncharacterized protein</fullName>
    </submittedName>
</protein>
<keyword evidence="3" id="KW-1185">Reference proteome</keyword>
<evidence type="ECO:0000313" key="2">
    <source>
        <dbReference type="EMBL" id="TJZ83311.1"/>
    </source>
</evidence>
<sequence length="131" mass="14295">MPHFDNHGLKGGTWRGRLTGMDHAPARVVLVQHAEVLAQARLTADGDAAWLVEVDLPPEVLSDGLQTLLLKADDGPEGQDSRPEGHLLARLPVLAGRPLDDDLTTEIATLRAELELVKRELRRFAVETRGA</sequence>
<keyword evidence="1" id="KW-0175">Coiled coil</keyword>
<organism evidence="2 3">
    <name type="scientific">Paracoccus hibiscisoli</name>
    <dbReference type="NCBI Taxonomy" id="2023261"/>
    <lineage>
        <taxon>Bacteria</taxon>
        <taxon>Pseudomonadati</taxon>
        <taxon>Pseudomonadota</taxon>
        <taxon>Alphaproteobacteria</taxon>
        <taxon>Rhodobacterales</taxon>
        <taxon>Paracoccaceae</taxon>
        <taxon>Paracoccus</taxon>
    </lineage>
</organism>
<name>A0A4U0QN67_9RHOB</name>
<dbReference type="AlphaFoldDB" id="A0A4U0QN67"/>
<gene>
    <name evidence="2" type="ORF">FA740_12665</name>
</gene>
<accession>A0A4U0QN67</accession>
<evidence type="ECO:0000313" key="3">
    <source>
        <dbReference type="Proteomes" id="UP000306223"/>
    </source>
</evidence>
<dbReference type="Proteomes" id="UP000306223">
    <property type="component" value="Unassembled WGS sequence"/>
</dbReference>
<comment type="caution">
    <text evidence="2">The sequence shown here is derived from an EMBL/GenBank/DDBJ whole genome shotgun (WGS) entry which is preliminary data.</text>
</comment>
<proteinExistence type="predicted"/>
<reference evidence="2 3" key="1">
    <citation type="submission" date="2019-04" db="EMBL/GenBank/DDBJ databases">
        <authorList>
            <person name="Li J."/>
        </authorList>
    </citation>
    <scope>NUCLEOTIDE SEQUENCE [LARGE SCALE GENOMIC DNA]</scope>
    <source>
        <strain evidence="2 3">CCTCC AB2016182</strain>
    </source>
</reference>
<dbReference type="OrthoDB" id="7772846at2"/>
<dbReference type="EMBL" id="SUNH01000017">
    <property type="protein sequence ID" value="TJZ83311.1"/>
    <property type="molecule type" value="Genomic_DNA"/>
</dbReference>
<evidence type="ECO:0000256" key="1">
    <source>
        <dbReference type="SAM" id="Coils"/>
    </source>
</evidence>
<feature type="coiled-coil region" evidence="1">
    <location>
        <begin position="100"/>
        <end position="127"/>
    </location>
</feature>